<dbReference type="AlphaFoldDB" id="A0AAV7LP86"/>
<dbReference type="PANTHER" id="PTHR11505">
    <property type="entry name" value="L1 TRANSPOSABLE ELEMENT-RELATED"/>
    <property type="match status" value="1"/>
</dbReference>
<dbReference type="Gene3D" id="1.20.5.340">
    <property type="match status" value="1"/>
</dbReference>
<comment type="caution">
    <text evidence="1">The sequence shown here is derived from an EMBL/GenBank/DDBJ whole genome shotgun (WGS) entry which is preliminary data.</text>
</comment>
<organism evidence="1 2">
    <name type="scientific">Pleurodeles waltl</name>
    <name type="common">Iberian ribbed newt</name>
    <dbReference type="NCBI Taxonomy" id="8319"/>
    <lineage>
        <taxon>Eukaryota</taxon>
        <taxon>Metazoa</taxon>
        <taxon>Chordata</taxon>
        <taxon>Craniata</taxon>
        <taxon>Vertebrata</taxon>
        <taxon>Euteleostomi</taxon>
        <taxon>Amphibia</taxon>
        <taxon>Batrachia</taxon>
        <taxon>Caudata</taxon>
        <taxon>Salamandroidea</taxon>
        <taxon>Salamandridae</taxon>
        <taxon>Pleurodelinae</taxon>
        <taxon>Pleurodeles</taxon>
    </lineage>
</organism>
<evidence type="ECO:0008006" key="3">
    <source>
        <dbReference type="Google" id="ProtNLM"/>
    </source>
</evidence>
<sequence>MPTCKSSCKHSCQLPFSEAIALPRPMASLKIPPCSATSPANPRSADTIERILQEITAMGRHLEAMDSKISELSAASTSIRANIACFQVKVTDLDHRLTTIEGQLAMLPERDSELQFLRAKITDLEDRSRRDNVCFFGTPENKEGSDARAFLKEFLPELTGLIFSPPLEFQRAHRIGPLHKANAGNPRPVIACFLLHEHACQIISAARTQGPYSLESHEIRVAADFLRETNEKQKAFMAL</sequence>
<protein>
    <recommendedName>
        <fullName evidence="3">Tick transposon</fullName>
    </recommendedName>
</protein>
<reference evidence="1" key="1">
    <citation type="journal article" date="2022" name="bioRxiv">
        <title>Sequencing and chromosome-scale assembly of the giantPleurodeles waltlgenome.</title>
        <authorList>
            <person name="Brown T."/>
            <person name="Elewa A."/>
            <person name="Iarovenko S."/>
            <person name="Subramanian E."/>
            <person name="Araus A.J."/>
            <person name="Petzold A."/>
            <person name="Susuki M."/>
            <person name="Suzuki K.-i.T."/>
            <person name="Hayashi T."/>
            <person name="Toyoda A."/>
            <person name="Oliveira C."/>
            <person name="Osipova E."/>
            <person name="Leigh N.D."/>
            <person name="Simon A."/>
            <person name="Yun M.H."/>
        </authorList>
    </citation>
    <scope>NUCLEOTIDE SEQUENCE</scope>
    <source>
        <strain evidence="1">20211129_DDA</strain>
        <tissue evidence="1">Liver</tissue>
    </source>
</reference>
<dbReference type="EMBL" id="JANPWB010000015">
    <property type="protein sequence ID" value="KAJ1090703.1"/>
    <property type="molecule type" value="Genomic_DNA"/>
</dbReference>
<accession>A0AAV7LP86</accession>
<dbReference type="Gene3D" id="3.30.70.1820">
    <property type="entry name" value="L1 transposable element, RRM domain"/>
    <property type="match status" value="1"/>
</dbReference>
<dbReference type="InterPro" id="IPR004244">
    <property type="entry name" value="Transposase_22"/>
</dbReference>
<name>A0AAV7LP86_PLEWA</name>
<keyword evidence="2" id="KW-1185">Reference proteome</keyword>
<evidence type="ECO:0000313" key="1">
    <source>
        <dbReference type="EMBL" id="KAJ1090703.1"/>
    </source>
</evidence>
<evidence type="ECO:0000313" key="2">
    <source>
        <dbReference type="Proteomes" id="UP001066276"/>
    </source>
</evidence>
<proteinExistence type="predicted"/>
<dbReference type="Proteomes" id="UP001066276">
    <property type="component" value="Chromosome 11"/>
</dbReference>
<gene>
    <name evidence="1" type="ORF">NDU88_003832</name>
</gene>